<dbReference type="Pfam" id="PF00975">
    <property type="entry name" value="Thioesterase"/>
    <property type="match status" value="1"/>
</dbReference>
<gene>
    <name evidence="2" type="ORF">K491DRAFT_700909</name>
</gene>
<keyword evidence="3" id="KW-1185">Reference proteome</keyword>
<evidence type="ECO:0000313" key="2">
    <source>
        <dbReference type="EMBL" id="KAF2661513.1"/>
    </source>
</evidence>
<dbReference type="InterPro" id="IPR029058">
    <property type="entry name" value="AB_hydrolase_fold"/>
</dbReference>
<dbReference type="SUPFAM" id="SSF53474">
    <property type="entry name" value="alpha/beta-Hydrolases"/>
    <property type="match status" value="1"/>
</dbReference>
<dbReference type="Gene3D" id="3.40.50.1820">
    <property type="entry name" value="alpha/beta hydrolase"/>
    <property type="match status" value="1"/>
</dbReference>
<dbReference type="OrthoDB" id="329835at2759"/>
<evidence type="ECO:0000313" key="3">
    <source>
        <dbReference type="Proteomes" id="UP000799324"/>
    </source>
</evidence>
<keyword evidence="2" id="KW-0378">Hydrolase</keyword>
<dbReference type="GO" id="GO:0016787">
    <property type="term" value="F:hydrolase activity"/>
    <property type="evidence" value="ECO:0007669"/>
    <property type="project" value="UniProtKB-KW"/>
</dbReference>
<accession>A0A6A6TRF0</accession>
<organism evidence="2 3">
    <name type="scientific">Lophiostoma macrostomum CBS 122681</name>
    <dbReference type="NCBI Taxonomy" id="1314788"/>
    <lineage>
        <taxon>Eukaryota</taxon>
        <taxon>Fungi</taxon>
        <taxon>Dikarya</taxon>
        <taxon>Ascomycota</taxon>
        <taxon>Pezizomycotina</taxon>
        <taxon>Dothideomycetes</taxon>
        <taxon>Pleosporomycetidae</taxon>
        <taxon>Pleosporales</taxon>
        <taxon>Lophiostomataceae</taxon>
        <taxon>Lophiostoma</taxon>
    </lineage>
</organism>
<sequence>MQGHPAKSKRTLFLLPDGSGSGMAYVMLPEIHPDLCVVCMNSPFLEAPAGTAFTVESIAAIWVEEIRRQQLEGPYLLGGWSAGGYYSFEVAKILLRDGQKVEKLLLIDSPCRLVYEPLPFEVVQFLSTQNMMGGYGPRKPPEWMIRHFDMTLKAVSAYHPTPMETQYTPAISIIWASDPVLEESQCAATGLDFNVKVTRMLLRRPESDGPQGWDTLFPGSRLSIEKSPGNHFTMVFPPHCDALGAILRDSLRDYISF</sequence>
<feature type="domain" description="Thioesterase" evidence="1">
    <location>
        <begin position="10"/>
        <end position="110"/>
    </location>
</feature>
<protein>
    <submittedName>
        <fullName evidence="2">Alpha/beta-hydrolase</fullName>
    </submittedName>
</protein>
<reference evidence="2" key="1">
    <citation type="journal article" date="2020" name="Stud. Mycol.">
        <title>101 Dothideomycetes genomes: a test case for predicting lifestyles and emergence of pathogens.</title>
        <authorList>
            <person name="Haridas S."/>
            <person name="Albert R."/>
            <person name="Binder M."/>
            <person name="Bloem J."/>
            <person name="Labutti K."/>
            <person name="Salamov A."/>
            <person name="Andreopoulos B."/>
            <person name="Baker S."/>
            <person name="Barry K."/>
            <person name="Bills G."/>
            <person name="Bluhm B."/>
            <person name="Cannon C."/>
            <person name="Castanera R."/>
            <person name="Culley D."/>
            <person name="Daum C."/>
            <person name="Ezra D."/>
            <person name="Gonzalez J."/>
            <person name="Henrissat B."/>
            <person name="Kuo A."/>
            <person name="Liang C."/>
            <person name="Lipzen A."/>
            <person name="Lutzoni F."/>
            <person name="Magnuson J."/>
            <person name="Mondo S."/>
            <person name="Nolan M."/>
            <person name="Ohm R."/>
            <person name="Pangilinan J."/>
            <person name="Park H.-J."/>
            <person name="Ramirez L."/>
            <person name="Alfaro M."/>
            <person name="Sun H."/>
            <person name="Tritt A."/>
            <person name="Yoshinaga Y."/>
            <person name="Zwiers L.-H."/>
            <person name="Turgeon B."/>
            <person name="Goodwin S."/>
            <person name="Spatafora J."/>
            <person name="Crous P."/>
            <person name="Grigoriev I."/>
        </authorList>
    </citation>
    <scope>NUCLEOTIDE SEQUENCE</scope>
    <source>
        <strain evidence="2">CBS 122681</strain>
    </source>
</reference>
<dbReference type="Proteomes" id="UP000799324">
    <property type="component" value="Unassembled WGS sequence"/>
</dbReference>
<proteinExistence type="predicted"/>
<evidence type="ECO:0000259" key="1">
    <source>
        <dbReference type="Pfam" id="PF00975"/>
    </source>
</evidence>
<dbReference type="InterPro" id="IPR001031">
    <property type="entry name" value="Thioesterase"/>
</dbReference>
<dbReference type="EMBL" id="MU004293">
    <property type="protein sequence ID" value="KAF2661513.1"/>
    <property type="molecule type" value="Genomic_DNA"/>
</dbReference>
<dbReference type="AlphaFoldDB" id="A0A6A6TRF0"/>
<name>A0A6A6TRF0_9PLEO</name>